<dbReference type="AlphaFoldDB" id="A0A182NH18"/>
<name>A0A182NH18_9DIPT</name>
<sequence>MKFAPPIVQTDCTLHAITATQASIKRVVAPAITSSSRSCSLRPAPPAEKKWLYKQVLESVQSGISPQFNLTNSTLGRATSRMWLQLNSAQQQVQHMADEYQLKEKVAGAVKLVGGWMVAVKNFVILKQFFHLDRVIDRGLLALEEKIRATRERQVLPDESQSQSSPETGRKKVTKNCTTIMLKRDPCSGS</sequence>
<dbReference type="Proteomes" id="UP000075884">
    <property type="component" value="Unassembled WGS sequence"/>
</dbReference>
<organism evidence="2 3">
    <name type="scientific">Anopheles dirus</name>
    <dbReference type="NCBI Taxonomy" id="7168"/>
    <lineage>
        <taxon>Eukaryota</taxon>
        <taxon>Metazoa</taxon>
        <taxon>Ecdysozoa</taxon>
        <taxon>Arthropoda</taxon>
        <taxon>Hexapoda</taxon>
        <taxon>Insecta</taxon>
        <taxon>Pterygota</taxon>
        <taxon>Neoptera</taxon>
        <taxon>Endopterygota</taxon>
        <taxon>Diptera</taxon>
        <taxon>Nematocera</taxon>
        <taxon>Culicoidea</taxon>
        <taxon>Culicidae</taxon>
        <taxon>Anophelinae</taxon>
        <taxon>Anopheles</taxon>
    </lineage>
</organism>
<dbReference type="VEuPathDB" id="VectorBase:ADIR006941"/>
<protein>
    <submittedName>
        <fullName evidence="2">Uncharacterized protein</fullName>
    </submittedName>
</protein>
<reference evidence="2" key="2">
    <citation type="submission" date="2020-05" db="UniProtKB">
        <authorList>
            <consortium name="EnsemblMetazoa"/>
        </authorList>
    </citation>
    <scope>IDENTIFICATION</scope>
    <source>
        <strain evidence="2">WRAIR2</strain>
    </source>
</reference>
<accession>A0A182NH18</accession>
<evidence type="ECO:0000313" key="2">
    <source>
        <dbReference type="EnsemblMetazoa" id="ADIR006941-PA"/>
    </source>
</evidence>
<evidence type="ECO:0000313" key="3">
    <source>
        <dbReference type="Proteomes" id="UP000075884"/>
    </source>
</evidence>
<dbReference type="EnsemblMetazoa" id="ADIR006941-RA">
    <property type="protein sequence ID" value="ADIR006941-PA"/>
    <property type="gene ID" value="ADIR006941"/>
</dbReference>
<keyword evidence="3" id="KW-1185">Reference proteome</keyword>
<reference evidence="3" key="1">
    <citation type="submission" date="2013-03" db="EMBL/GenBank/DDBJ databases">
        <title>The Genome Sequence of Anopheles dirus WRAIR2.</title>
        <authorList>
            <consortium name="The Broad Institute Genomics Platform"/>
            <person name="Neafsey D.E."/>
            <person name="Walton C."/>
            <person name="Walker B."/>
            <person name="Young S.K."/>
            <person name="Zeng Q."/>
            <person name="Gargeya S."/>
            <person name="Fitzgerald M."/>
            <person name="Haas B."/>
            <person name="Abouelleil A."/>
            <person name="Allen A.W."/>
            <person name="Alvarado L."/>
            <person name="Arachchi H.M."/>
            <person name="Berlin A.M."/>
            <person name="Chapman S.B."/>
            <person name="Gainer-Dewar J."/>
            <person name="Goldberg J."/>
            <person name="Griggs A."/>
            <person name="Gujja S."/>
            <person name="Hansen M."/>
            <person name="Howarth C."/>
            <person name="Imamovic A."/>
            <person name="Ireland A."/>
            <person name="Larimer J."/>
            <person name="McCowan C."/>
            <person name="Murphy C."/>
            <person name="Pearson M."/>
            <person name="Poon T.W."/>
            <person name="Priest M."/>
            <person name="Roberts A."/>
            <person name="Saif S."/>
            <person name="Shea T."/>
            <person name="Sisk P."/>
            <person name="Sykes S."/>
            <person name="Wortman J."/>
            <person name="Nusbaum C."/>
            <person name="Birren B."/>
        </authorList>
    </citation>
    <scope>NUCLEOTIDE SEQUENCE [LARGE SCALE GENOMIC DNA]</scope>
    <source>
        <strain evidence="3">WRAIR2</strain>
    </source>
</reference>
<feature type="region of interest" description="Disordered" evidence="1">
    <location>
        <begin position="153"/>
        <end position="176"/>
    </location>
</feature>
<evidence type="ECO:0000256" key="1">
    <source>
        <dbReference type="SAM" id="MobiDB-lite"/>
    </source>
</evidence>
<proteinExistence type="predicted"/>